<dbReference type="PANTHER" id="PTHR12631">
    <property type="entry name" value="ALPHA-L-IDURONIDASE"/>
    <property type="match status" value="1"/>
</dbReference>
<feature type="chain" id="PRO_5032391196" evidence="1">
    <location>
        <begin position="21"/>
        <end position="444"/>
    </location>
</feature>
<dbReference type="Gene3D" id="3.20.20.80">
    <property type="entry name" value="Glycosidases"/>
    <property type="match status" value="1"/>
</dbReference>
<dbReference type="AlphaFoldDB" id="A0A850PYB1"/>
<sequence length="444" mass="48136">MLSRFIMALAAGSVAMAAEAADLDLSQPVEGQSPVLGIAFPGNAPEYYGLLQDMGMSWARISASWGHIGGGGKQPDWTDLDRRIAGLQARGIQPFVTFESDADWATDPATHKVKNATPLDINAWQLFVAQVVERYDGDGNADMQGLRQPVRMWQAANEFVSDTNASGGWAGTTEQLIAYVNAAHDGVKLADAKGVFVLGGTAAFVMDVALVNQGRADWTVRQFWNDGSELVFPPAKSRSAEVDALVRGKLLPVLREARYDVADVHLYGPEDRDPLRLKAMQEWSGRPVLSSECGGPNLDYGDTYSPQAHFMAVIARNLNVLAHGGQACLWFGLGEEMQTTVGNARVPLYDMQRQPKPGVYAYRLLSRLLPKGAIVRQIAEGWEISAGDGRKVQLFPHGGAGDPSITHCVLSEAPNRVLRVTESVNCSNEMLVFKADLGTDILNK</sequence>
<dbReference type="GO" id="GO:0004553">
    <property type="term" value="F:hydrolase activity, hydrolyzing O-glycosyl compounds"/>
    <property type="evidence" value="ECO:0007669"/>
    <property type="project" value="TreeGrafter"/>
</dbReference>
<dbReference type="InterPro" id="IPR051923">
    <property type="entry name" value="Glycosyl_Hydrolase_39"/>
</dbReference>
<dbReference type="Proteomes" id="UP000592216">
    <property type="component" value="Unassembled WGS sequence"/>
</dbReference>
<dbReference type="SUPFAM" id="SSF51445">
    <property type="entry name" value="(Trans)glycosidases"/>
    <property type="match status" value="1"/>
</dbReference>
<dbReference type="InterPro" id="IPR017853">
    <property type="entry name" value="GH"/>
</dbReference>
<dbReference type="PANTHER" id="PTHR12631:SF10">
    <property type="entry name" value="BETA-XYLOSIDASE-LIKE PROTEIN-RELATED"/>
    <property type="match status" value="1"/>
</dbReference>
<protein>
    <submittedName>
        <fullName evidence="2">Uncharacterized protein</fullName>
    </submittedName>
</protein>
<comment type="caution">
    <text evidence="2">The sequence shown here is derived from an EMBL/GenBank/DDBJ whole genome shotgun (WGS) entry which is preliminary data.</text>
</comment>
<evidence type="ECO:0000313" key="2">
    <source>
        <dbReference type="EMBL" id="NVO21744.1"/>
    </source>
</evidence>
<feature type="signal peptide" evidence="1">
    <location>
        <begin position="1"/>
        <end position="20"/>
    </location>
</feature>
<dbReference type="EMBL" id="JABCJE010000001">
    <property type="protein sequence ID" value="NVO21744.1"/>
    <property type="molecule type" value="Genomic_DNA"/>
</dbReference>
<dbReference type="RefSeq" id="WP_177156275.1">
    <property type="nucleotide sequence ID" value="NZ_JABCJE010000001.1"/>
</dbReference>
<gene>
    <name evidence="2" type="ORF">HJ536_00100</name>
</gene>
<keyword evidence="1" id="KW-0732">Signal</keyword>
<evidence type="ECO:0000256" key="1">
    <source>
        <dbReference type="SAM" id="SignalP"/>
    </source>
</evidence>
<name>A0A850PYB1_9RHOB</name>
<evidence type="ECO:0000313" key="3">
    <source>
        <dbReference type="Proteomes" id="UP000592216"/>
    </source>
</evidence>
<reference evidence="2 3" key="1">
    <citation type="submission" date="2020-04" db="EMBL/GenBank/DDBJ databases">
        <title>Donghicola sp., a member of the Rhodobacteraceae family isolated from mangrove forest in Thailand.</title>
        <authorList>
            <person name="Charoenyingcharoen P."/>
            <person name="Yukphan P."/>
        </authorList>
    </citation>
    <scope>NUCLEOTIDE SEQUENCE [LARGE SCALE GENOMIC DNA]</scope>
    <source>
        <strain evidence="2 3">B5-SW-15</strain>
    </source>
</reference>
<accession>A0A850PYB1</accession>
<organism evidence="2 3">
    <name type="scientific">Donghicola mangrovi</name>
    <dbReference type="NCBI Taxonomy" id="2729614"/>
    <lineage>
        <taxon>Bacteria</taxon>
        <taxon>Pseudomonadati</taxon>
        <taxon>Pseudomonadota</taxon>
        <taxon>Alphaproteobacteria</taxon>
        <taxon>Rhodobacterales</taxon>
        <taxon>Roseobacteraceae</taxon>
        <taxon>Donghicola</taxon>
    </lineage>
</organism>
<proteinExistence type="predicted"/>